<sequence length="128" mass="13972">MKVTTIESDSAPKAVGGYSQAMLVEQATRLLFVSGQIPETPDGDVPMGFESQCRLVWSNVLAQLKTAGLSVPNLIKITIFLSSREYADLNSRIRQEVLGEHRPALTIVVADIFDEKWLLEIEAIAAAA</sequence>
<gene>
    <name evidence="1" type="ORF">E4656_03135</name>
</gene>
<dbReference type="CDD" id="cd00448">
    <property type="entry name" value="YjgF_YER057c_UK114_family"/>
    <property type="match status" value="1"/>
</dbReference>
<dbReference type="GO" id="GO:0005829">
    <property type="term" value="C:cytosol"/>
    <property type="evidence" value="ECO:0007669"/>
    <property type="project" value="TreeGrafter"/>
</dbReference>
<dbReference type="Gene3D" id="3.30.1330.40">
    <property type="entry name" value="RutC-like"/>
    <property type="match status" value="1"/>
</dbReference>
<dbReference type="EMBL" id="SRMF01000001">
    <property type="protein sequence ID" value="TGG95432.1"/>
    <property type="molecule type" value="Genomic_DNA"/>
</dbReference>
<dbReference type="AlphaFoldDB" id="A0A4Z0WB82"/>
<dbReference type="OrthoDB" id="9799840at2"/>
<dbReference type="PANTHER" id="PTHR11803">
    <property type="entry name" value="2-IMINOBUTANOATE/2-IMINOPROPANOATE DEAMINASE RIDA"/>
    <property type="match status" value="1"/>
</dbReference>
<evidence type="ECO:0000313" key="1">
    <source>
        <dbReference type="EMBL" id="TGG95432.1"/>
    </source>
</evidence>
<reference evidence="1 2" key="1">
    <citation type="submission" date="2019-04" db="EMBL/GenBank/DDBJ databases">
        <title>Natronospirillum operosus gen. nov., sp. nov., a haloalkaliphilic satellite isolated from decaying biomass of laboratory culture of cyanobacterium Geitlerinema sp. and proposal of Natronospirillaceae fam. nov. and Saccharospirillaceae fam. nov.</title>
        <authorList>
            <person name="Kevbrin V."/>
            <person name="Boltyanskaya Y."/>
            <person name="Koziaeva V."/>
            <person name="Grouzdev D.S."/>
            <person name="Park M."/>
            <person name="Cho J."/>
        </authorList>
    </citation>
    <scope>NUCLEOTIDE SEQUENCE [LARGE SCALE GENOMIC DNA]</scope>
    <source>
        <strain evidence="1 2">G-116</strain>
    </source>
</reference>
<keyword evidence="2" id="KW-1185">Reference proteome</keyword>
<accession>A0A4Z0WB82</accession>
<evidence type="ECO:0000313" key="2">
    <source>
        <dbReference type="Proteomes" id="UP000297475"/>
    </source>
</evidence>
<dbReference type="InterPro" id="IPR035959">
    <property type="entry name" value="RutC-like_sf"/>
</dbReference>
<dbReference type="InterPro" id="IPR006175">
    <property type="entry name" value="YjgF/YER057c/UK114"/>
</dbReference>
<dbReference type="SUPFAM" id="SSF55298">
    <property type="entry name" value="YjgF-like"/>
    <property type="match status" value="1"/>
</dbReference>
<dbReference type="PANTHER" id="PTHR11803:SF44">
    <property type="entry name" value="RUTC FAMILY PROTEIN YJGH"/>
    <property type="match status" value="1"/>
</dbReference>
<organism evidence="1 2">
    <name type="scientific">Natronospirillum operosum</name>
    <dbReference type="NCBI Taxonomy" id="2759953"/>
    <lineage>
        <taxon>Bacteria</taxon>
        <taxon>Pseudomonadati</taxon>
        <taxon>Pseudomonadota</taxon>
        <taxon>Gammaproteobacteria</taxon>
        <taxon>Oceanospirillales</taxon>
        <taxon>Natronospirillaceae</taxon>
        <taxon>Natronospirillum</taxon>
    </lineage>
</organism>
<comment type="caution">
    <text evidence="1">The sequence shown here is derived from an EMBL/GenBank/DDBJ whole genome shotgun (WGS) entry which is preliminary data.</text>
</comment>
<dbReference type="Proteomes" id="UP000297475">
    <property type="component" value="Unassembled WGS sequence"/>
</dbReference>
<dbReference type="RefSeq" id="WP_135481097.1">
    <property type="nucleotide sequence ID" value="NZ_SRMF01000001.1"/>
</dbReference>
<protein>
    <submittedName>
        <fullName evidence="1">RidA family protein</fullName>
    </submittedName>
</protein>
<dbReference type="GO" id="GO:0019239">
    <property type="term" value="F:deaminase activity"/>
    <property type="evidence" value="ECO:0007669"/>
    <property type="project" value="TreeGrafter"/>
</dbReference>
<name>A0A4Z0WB82_9GAMM</name>
<dbReference type="Pfam" id="PF01042">
    <property type="entry name" value="Ribonuc_L-PSP"/>
    <property type="match status" value="1"/>
</dbReference>
<proteinExistence type="predicted"/>